<name>A0ABQ9W416_SAGOE</name>
<dbReference type="Proteomes" id="UP001266305">
    <property type="component" value="Unassembled WGS sequence"/>
</dbReference>
<keyword evidence="1 2" id="KW-0175">Coiled coil</keyword>
<evidence type="ECO:0000256" key="3">
    <source>
        <dbReference type="SAM" id="MobiDB-lite"/>
    </source>
</evidence>
<sequence length="210" mass="23795">MRQHLTDITPRTHEKSQSPRNSRSQNRRRSWALPFGQRWLLEENQQAQRAREVETLRQEHRKEMQAMVADFSSAQAQLQARLAALEAELKDSGEKPGKGASRPEDLQLIGRLQTRLKEREDIIRQLTKKKLEDVPSRVVSVPNLASYAKNFLSGDLGSRINAPPIMKSPSLDPSPSSGRPYKPNQSLDAKTATRFQGLLGTEALILFPHR</sequence>
<reference evidence="4 5" key="1">
    <citation type="submission" date="2023-05" db="EMBL/GenBank/DDBJ databases">
        <title>B98-5 Cell Line De Novo Hybrid Assembly: An Optical Mapping Approach.</title>
        <authorList>
            <person name="Kananen K."/>
            <person name="Auerbach J.A."/>
            <person name="Kautto E."/>
            <person name="Blachly J.S."/>
        </authorList>
    </citation>
    <scope>NUCLEOTIDE SEQUENCE [LARGE SCALE GENOMIC DNA]</scope>
    <source>
        <strain evidence="4">B95-8</strain>
        <tissue evidence="4">Cell line</tissue>
    </source>
</reference>
<organism evidence="4 5">
    <name type="scientific">Saguinus oedipus</name>
    <name type="common">Cotton-top tamarin</name>
    <name type="synonym">Oedipomidas oedipus</name>
    <dbReference type="NCBI Taxonomy" id="9490"/>
    <lineage>
        <taxon>Eukaryota</taxon>
        <taxon>Metazoa</taxon>
        <taxon>Chordata</taxon>
        <taxon>Craniata</taxon>
        <taxon>Vertebrata</taxon>
        <taxon>Euteleostomi</taxon>
        <taxon>Mammalia</taxon>
        <taxon>Eutheria</taxon>
        <taxon>Euarchontoglires</taxon>
        <taxon>Primates</taxon>
        <taxon>Haplorrhini</taxon>
        <taxon>Platyrrhini</taxon>
        <taxon>Cebidae</taxon>
        <taxon>Callitrichinae</taxon>
        <taxon>Saguinus</taxon>
    </lineage>
</organism>
<dbReference type="PANTHER" id="PTHR18870">
    <property type="entry name" value="PROTEIN TAG-278-RELATED"/>
    <property type="match status" value="1"/>
</dbReference>
<evidence type="ECO:0000256" key="1">
    <source>
        <dbReference type="ARBA" id="ARBA00023054"/>
    </source>
</evidence>
<keyword evidence="5" id="KW-1185">Reference proteome</keyword>
<dbReference type="PANTHER" id="PTHR18870:SF8">
    <property type="entry name" value="PROTEIN FAM184B"/>
    <property type="match status" value="1"/>
</dbReference>
<protein>
    <submittedName>
        <fullName evidence="4">Uncharacterized protein</fullName>
    </submittedName>
</protein>
<evidence type="ECO:0000313" key="5">
    <source>
        <dbReference type="Proteomes" id="UP001266305"/>
    </source>
</evidence>
<evidence type="ECO:0000256" key="2">
    <source>
        <dbReference type="SAM" id="Coils"/>
    </source>
</evidence>
<gene>
    <name evidence="4" type="ORF">P7K49_006164</name>
</gene>
<feature type="region of interest" description="Disordered" evidence="3">
    <location>
        <begin position="163"/>
        <end position="187"/>
    </location>
</feature>
<feature type="region of interest" description="Disordered" evidence="3">
    <location>
        <begin position="1"/>
        <end position="30"/>
    </location>
</feature>
<evidence type="ECO:0000313" key="4">
    <source>
        <dbReference type="EMBL" id="KAK2115538.1"/>
    </source>
</evidence>
<feature type="compositionally biased region" description="Polar residues" evidence="3">
    <location>
        <begin position="171"/>
        <end position="187"/>
    </location>
</feature>
<feature type="coiled-coil region" evidence="2">
    <location>
        <begin position="68"/>
        <end position="129"/>
    </location>
</feature>
<comment type="caution">
    <text evidence="4">The sequence shown here is derived from an EMBL/GenBank/DDBJ whole genome shotgun (WGS) entry which is preliminary data.</text>
</comment>
<accession>A0ABQ9W416</accession>
<dbReference type="EMBL" id="JASSZA010000003">
    <property type="protein sequence ID" value="KAK2115538.1"/>
    <property type="molecule type" value="Genomic_DNA"/>
</dbReference>
<proteinExistence type="predicted"/>